<dbReference type="PANTHER" id="PTHR33499:SF11">
    <property type="entry name" value="NO APICAL MERISTEM-ASSOCIATED C-TERMINAL DOMAIN-CONTAINING PROTEIN"/>
    <property type="match status" value="1"/>
</dbReference>
<evidence type="ECO:0000313" key="2">
    <source>
        <dbReference type="EMBL" id="KAA0056154.1"/>
    </source>
</evidence>
<sequence>MSFLIPNPRSPSKKTDVYLQPLTKKLKELWNFKRTTCGVEEGYTMERYTTRKLIISDTEHDVGIRNVGNKSFFDAVNTASDKASRKHSFPTHQESVDKNSSEEGTETKRENERRSREGRRENRHRRSVFRAVACRRSAAVCHFSSSLFSMSIAIMSYRRSNFMETDDMFLQIEDDLDNNIAGGSSLWATIQSSSQQATPTPRRRAQSQLLELERHVAINGCIPMTIALGAEKPISPHAVRFSQAIGVCVQKIFPVRCLKWADVGREYIEVVKGDLQRLFVLDFNDQAMNRFVEHQMLTAFKEFWADCHRHFKKCSDPEEARANPPNALVGRDEDWHFLCDHYISRAFQEQSRTNKASRQKQPYNHSSGSKSFLQRQYELAERKGESVDRVELFRETHVRAGTFVSQAVEDAHNKMLELQSQPTPEGSQPLSEDEICDQVLGRRPGYSKGLGWGPKPKARRTASTSSSSTSCSPSTEKEIELQAKLHEALERIEVQDRNHQALASQVESMKKMIEELTRAQQEPPHDP</sequence>
<evidence type="ECO:0000313" key="3">
    <source>
        <dbReference type="Proteomes" id="UP000321393"/>
    </source>
</evidence>
<gene>
    <name evidence="2" type="ORF">E6C27_scaffold697G00410</name>
</gene>
<dbReference type="Pfam" id="PF03004">
    <property type="entry name" value="Transposase_24"/>
    <property type="match status" value="1"/>
</dbReference>
<feature type="region of interest" description="Disordered" evidence="1">
    <location>
        <begin position="83"/>
        <end position="126"/>
    </location>
</feature>
<name>A0A5A7ULT1_CUCMM</name>
<protein>
    <submittedName>
        <fullName evidence="2">CACTA en-spm transposon protein</fullName>
    </submittedName>
</protein>
<feature type="region of interest" description="Disordered" evidence="1">
    <location>
        <begin position="445"/>
        <end position="478"/>
    </location>
</feature>
<organism evidence="2 3">
    <name type="scientific">Cucumis melo var. makuwa</name>
    <name type="common">Oriental melon</name>
    <dbReference type="NCBI Taxonomy" id="1194695"/>
    <lineage>
        <taxon>Eukaryota</taxon>
        <taxon>Viridiplantae</taxon>
        <taxon>Streptophyta</taxon>
        <taxon>Embryophyta</taxon>
        <taxon>Tracheophyta</taxon>
        <taxon>Spermatophyta</taxon>
        <taxon>Magnoliopsida</taxon>
        <taxon>eudicotyledons</taxon>
        <taxon>Gunneridae</taxon>
        <taxon>Pentapetalae</taxon>
        <taxon>rosids</taxon>
        <taxon>fabids</taxon>
        <taxon>Cucurbitales</taxon>
        <taxon>Cucurbitaceae</taxon>
        <taxon>Benincaseae</taxon>
        <taxon>Cucumis</taxon>
    </lineage>
</organism>
<feature type="compositionally biased region" description="Basic and acidic residues" evidence="1">
    <location>
        <begin position="94"/>
        <end position="120"/>
    </location>
</feature>
<evidence type="ECO:0000256" key="1">
    <source>
        <dbReference type="SAM" id="MobiDB-lite"/>
    </source>
</evidence>
<dbReference type="PANTHER" id="PTHR33499">
    <property type="entry name" value="OS12G0282400 PROTEIN-RELATED"/>
    <property type="match status" value="1"/>
</dbReference>
<accession>A0A5A7ULT1</accession>
<dbReference type="OrthoDB" id="1921870at2759"/>
<proteinExistence type="predicted"/>
<dbReference type="InterPro" id="IPR004252">
    <property type="entry name" value="Probable_transposase_24"/>
</dbReference>
<feature type="compositionally biased region" description="Low complexity" evidence="1">
    <location>
        <begin position="461"/>
        <end position="474"/>
    </location>
</feature>
<dbReference type="Proteomes" id="UP000321393">
    <property type="component" value="Unassembled WGS sequence"/>
</dbReference>
<dbReference type="AlphaFoldDB" id="A0A5A7ULT1"/>
<feature type="region of interest" description="Disordered" evidence="1">
    <location>
        <begin position="350"/>
        <end position="371"/>
    </location>
</feature>
<dbReference type="EMBL" id="SSTE01008168">
    <property type="protein sequence ID" value="KAA0056154.1"/>
    <property type="molecule type" value="Genomic_DNA"/>
</dbReference>
<comment type="caution">
    <text evidence="2">The sequence shown here is derived from an EMBL/GenBank/DDBJ whole genome shotgun (WGS) entry which is preliminary data.</text>
</comment>
<reference evidence="2 3" key="1">
    <citation type="submission" date="2019-08" db="EMBL/GenBank/DDBJ databases">
        <title>Draft genome sequences of two oriental melons (Cucumis melo L. var makuwa).</title>
        <authorList>
            <person name="Kwon S.-Y."/>
        </authorList>
    </citation>
    <scope>NUCLEOTIDE SEQUENCE [LARGE SCALE GENOMIC DNA]</scope>
    <source>
        <strain evidence="3">cv. SW 3</strain>
        <tissue evidence="2">Leaf</tissue>
    </source>
</reference>